<evidence type="ECO:0000256" key="1">
    <source>
        <dbReference type="SAM" id="Phobius"/>
    </source>
</evidence>
<dbReference type="Proteomes" id="UP000822688">
    <property type="component" value="Chromosome 8"/>
</dbReference>
<keyword evidence="3" id="KW-1185">Reference proteome</keyword>
<proteinExistence type="predicted"/>
<keyword evidence="1" id="KW-1133">Transmembrane helix</keyword>
<organism evidence="2 3">
    <name type="scientific">Ceratodon purpureus</name>
    <name type="common">Fire moss</name>
    <name type="synonym">Dicranum purpureum</name>
    <dbReference type="NCBI Taxonomy" id="3225"/>
    <lineage>
        <taxon>Eukaryota</taxon>
        <taxon>Viridiplantae</taxon>
        <taxon>Streptophyta</taxon>
        <taxon>Embryophyta</taxon>
        <taxon>Bryophyta</taxon>
        <taxon>Bryophytina</taxon>
        <taxon>Bryopsida</taxon>
        <taxon>Dicranidae</taxon>
        <taxon>Pseudoditrichales</taxon>
        <taxon>Ditrichaceae</taxon>
        <taxon>Ceratodon</taxon>
    </lineage>
</organism>
<evidence type="ECO:0000313" key="3">
    <source>
        <dbReference type="Proteomes" id="UP000822688"/>
    </source>
</evidence>
<comment type="caution">
    <text evidence="2">The sequence shown here is derived from an EMBL/GenBank/DDBJ whole genome shotgun (WGS) entry which is preliminary data.</text>
</comment>
<protein>
    <submittedName>
        <fullName evidence="2">Uncharacterized protein</fullName>
    </submittedName>
</protein>
<name>A0A8T0H3A6_CERPU</name>
<feature type="transmembrane region" description="Helical" evidence="1">
    <location>
        <begin position="12"/>
        <end position="29"/>
    </location>
</feature>
<gene>
    <name evidence="2" type="ORF">KC19_8G141600</name>
</gene>
<feature type="transmembrane region" description="Helical" evidence="1">
    <location>
        <begin position="41"/>
        <end position="60"/>
    </location>
</feature>
<evidence type="ECO:0000313" key="2">
    <source>
        <dbReference type="EMBL" id="KAG0564809.1"/>
    </source>
</evidence>
<sequence length="63" mass="6999">MHEDGVGLCSDSWLITAAVITLYMLFSAIPMWGPGTVQKKLLICFHLLYCYVLALCLMASCGW</sequence>
<dbReference type="AlphaFoldDB" id="A0A8T0H3A6"/>
<reference evidence="2" key="1">
    <citation type="submission" date="2020-06" db="EMBL/GenBank/DDBJ databases">
        <title>WGS assembly of Ceratodon purpureus strain R40.</title>
        <authorList>
            <person name="Carey S.B."/>
            <person name="Jenkins J."/>
            <person name="Shu S."/>
            <person name="Lovell J.T."/>
            <person name="Sreedasyam A."/>
            <person name="Maumus F."/>
            <person name="Tiley G.P."/>
            <person name="Fernandez-Pozo N."/>
            <person name="Barry K."/>
            <person name="Chen C."/>
            <person name="Wang M."/>
            <person name="Lipzen A."/>
            <person name="Daum C."/>
            <person name="Saski C.A."/>
            <person name="Payton A.C."/>
            <person name="Mcbreen J.C."/>
            <person name="Conrad R.E."/>
            <person name="Kollar L.M."/>
            <person name="Olsson S."/>
            <person name="Huttunen S."/>
            <person name="Landis J.B."/>
            <person name="Wickett N.J."/>
            <person name="Johnson M.G."/>
            <person name="Rensing S.A."/>
            <person name="Grimwood J."/>
            <person name="Schmutz J."/>
            <person name="Mcdaniel S.F."/>
        </authorList>
    </citation>
    <scope>NUCLEOTIDE SEQUENCE</scope>
    <source>
        <strain evidence="2">R40</strain>
    </source>
</reference>
<keyword evidence="1" id="KW-0472">Membrane</keyword>
<dbReference type="EMBL" id="CM026429">
    <property type="protein sequence ID" value="KAG0564809.1"/>
    <property type="molecule type" value="Genomic_DNA"/>
</dbReference>
<accession>A0A8T0H3A6</accession>
<keyword evidence="1" id="KW-0812">Transmembrane</keyword>